<sequence length="77" mass="8437">MVHVLDATGAVHVRHQALQLDAYWQFGITSVRQRLDVGVCGRSCALVGITVVWADAKRSRQVPHKIGFVIGVRSSVL</sequence>
<evidence type="ECO:0000313" key="3">
    <source>
        <dbReference type="WBParaSite" id="TCNE_0000003201-mRNA-1"/>
    </source>
</evidence>
<dbReference type="Proteomes" id="UP000050794">
    <property type="component" value="Unassembled WGS sequence"/>
</dbReference>
<protein>
    <submittedName>
        <fullName evidence="3">Transposase</fullName>
    </submittedName>
</protein>
<dbReference type="AlphaFoldDB" id="A0A183TUW3"/>
<reference evidence="1 2" key="2">
    <citation type="submission" date="2018-11" db="EMBL/GenBank/DDBJ databases">
        <authorList>
            <consortium name="Pathogen Informatics"/>
        </authorList>
    </citation>
    <scope>NUCLEOTIDE SEQUENCE [LARGE SCALE GENOMIC DNA]</scope>
</reference>
<proteinExistence type="predicted"/>
<evidence type="ECO:0000313" key="2">
    <source>
        <dbReference type="Proteomes" id="UP000050794"/>
    </source>
</evidence>
<name>A0A183TUW3_TOXCA</name>
<gene>
    <name evidence="1" type="ORF">TCNE_LOCUS33</name>
</gene>
<evidence type="ECO:0000313" key="1">
    <source>
        <dbReference type="EMBL" id="VDM23452.1"/>
    </source>
</evidence>
<reference evidence="3" key="1">
    <citation type="submission" date="2016-06" db="UniProtKB">
        <authorList>
            <consortium name="WormBaseParasite"/>
        </authorList>
    </citation>
    <scope>IDENTIFICATION</scope>
</reference>
<accession>A0A183TUW3</accession>
<dbReference type="WBParaSite" id="TCNE_0000003201-mRNA-1">
    <property type="protein sequence ID" value="TCNE_0000003201-mRNA-1"/>
    <property type="gene ID" value="TCNE_0000003201"/>
</dbReference>
<keyword evidence="2" id="KW-1185">Reference proteome</keyword>
<dbReference type="EMBL" id="UYWY01000011">
    <property type="protein sequence ID" value="VDM23452.1"/>
    <property type="molecule type" value="Genomic_DNA"/>
</dbReference>
<organism evidence="2 3">
    <name type="scientific">Toxocara canis</name>
    <name type="common">Canine roundworm</name>
    <dbReference type="NCBI Taxonomy" id="6265"/>
    <lineage>
        <taxon>Eukaryota</taxon>
        <taxon>Metazoa</taxon>
        <taxon>Ecdysozoa</taxon>
        <taxon>Nematoda</taxon>
        <taxon>Chromadorea</taxon>
        <taxon>Rhabditida</taxon>
        <taxon>Spirurina</taxon>
        <taxon>Ascaridomorpha</taxon>
        <taxon>Ascaridoidea</taxon>
        <taxon>Toxocaridae</taxon>
        <taxon>Toxocara</taxon>
    </lineage>
</organism>